<dbReference type="InterPro" id="IPR001431">
    <property type="entry name" value="Pept_M16_Zn_BS"/>
</dbReference>
<dbReference type="Gene3D" id="3.30.830.10">
    <property type="entry name" value="Metalloenzyme, LuxS/M16 peptidase-like"/>
    <property type="match status" value="2"/>
</dbReference>
<evidence type="ECO:0000313" key="8">
    <source>
        <dbReference type="Proteomes" id="UP001341297"/>
    </source>
</evidence>
<dbReference type="GO" id="GO:0004222">
    <property type="term" value="F:metalloendopeptidase activity"/>
    <property type="evidence" value="ECO:0007669"/>
    <property type="project" value="InterPro"/>
</dbReference>
<dbReference type="STRING" id="1664069.BGLY_1889"/>
<accession>A0A0J6E7K5</accession>
<dbReference type="InterPro" id="IPR011249">
    <property type="entry name" value="Metalloenz_LuxS/M16"/>
</dbReference>
<accession>A0A0J6E8S5</accession>
<reference evidence="5 7" key="1">
    <citation type="journal article" date="2015" name="Int. J. Syst. Evol. Microbiol.">
        <title>Bacillus glycinifermentans sp. nov., isolated from fermented soybean paste.</title>
        <authorList>
            <person name="Kim S.J."/>
            <person name="Dunlap C.A."/>
            <person name="Kwon S.W."/>
            <person name="Rooney A.P."/>
        </authorList>
    </citation>
    <scope>NUCLEOTIDE SEQUENCE [LARGE SCALE GENOMIC DNA]</scope>
    <source>
        <strain evidence="5 7">GO-13</strain>
    </source>
</reference>
<dbReference type="GO" id="GO:0046872">
    <property type="term" value="F:metal ion binding"/>
    <property type="evidence" value="ECO:0007669"/>
    <property type="project" value="InterPro"/>
</dbReference>
<dbReference type="PATRIC" id="fig|1664069.3.peg.624"/>
<dbReference type="InterPro" id="IPR050361">
    <property type="entry name" value="MPP/UQCRC_Complex"/>
</dbReference>
<dbReference type="Pfam" id="PF00675">
    <property type="entry name" value="Peptidase_M16"/>
    <property type="match status" value="1"/>
</dbReference>
<comment type="similarity">
    <text evidence="1 2">Belongs to the peptidase M16 family.</text>
</comment>
<dbReference type="InterPro" id="IPR011765">
    <property type="entry name" value="Pept_M16_N"/>
</dbReference>
<keyword evidence="8" id="KW-1185">Reference proteome</keyword>
<evidence type="ECO:0000313" key="6">
    <source>
        <dbReference type="EMBL" id="MEC0485212.1"/>
    </source>
</evidence>
<dbReference type="SUPFAM" id="SSF63411">
    <property type="entry name" value="LuxS/MPP-like metallohydrolase"/>
    <property type="match status" value="2"/>
</dbReference>
<dbReference type="FunFam" id="3.30.830.10:FF:000008">
    <property type="entry name" value="Mitochondrial-processing peptidase subunit beta"/>
    <property type="match status" value="1"/>
</dbReference>
<dbReference type="PANTHER" id="PTHR11851:SF49">
    <property type="entry name" value="MITOCHONDRIAL-PROCESSING PEPTIDASE SUBUNIT ALPHA"/>
    <property type="match status" value="1"/>
</dbReference>
<dbReference type="RefSeq" id="WP_048354585.1">
    <property type="nucleotide sequence ID" value="NZ_CP023481.1"/>
</dbReference>
<evidence type="ECO:0000256" key="1">
    <source>
        <dbReference type="ARBA" id="ARBA00007261"/>
    </source>
</evidence>
<keyword evidence="5" id="KW-0645">Protease</keyword>
<evidence type="ECO:0000313" key="7">
    <source>
        <dbReference type="Proteomes" id="UP000036168"/>
    </source>
</evidence>
<reference evidence="5" key="2">
    <citation type="submission" date="2015-10" db="EMBL/GenBank/DDBJ databases">
        <authorList>
            <person name="Gilbert D.G."/>
        </authorList>
    </citation>
    <scope>NUCLEOTIDE SEQUENCE</scope>
    <source>
        <strain evidence="5">GO-13</strain>
    </source>
</reference>
<keyword evidence="5" id="KW-0378">Hydrolase</keyword>
<dbReference type="EMBL" id="LECW02000015">
    <property type="protein sequence ID" value="KRT93892.1"/>
    <property type="molecule type" value="Genomic_DNA"/>
</dbReference>
<feature type="domain" description="Peptidase M16 N-terminal" evidence="3">
    <location>
        <begin position="12"/>
        <end position="159"/>
    </location>
</feature>
<dbReference type="OrthoDB" id="9811314at2"/>
<evidence type="ECO:0000256" key="2">
    <source>
        <dbReference type="RuleBase" id="RU004447"/>
    </source>
</evidence>
<gene>
    <name evidence="5" type="ORF">AB447_216180</name>
    <name evidence="6" type="ORF">P8828_10255</name>
</gene>
<proteinExistence type="inferred from homology"/>
<dbReference type="Proteomes" id="UP000036168">
    <property type="component" value="Unassembled WGS sequence"/>
</dbReference>
<reference evidence="6 8" key="3">
    <citation type="submission" date="2023-03" db="EMBL/GenBank/DDBJ databases">
        <title>Agriculturally important microbes genome sequencing.</title>
        <authorList>
            <person name="Dunlap C."/>
        </authorList>
    </citation>
    <scope>NUCLEOTIDE SEQUENCE [LARGE SCALE GENOMIC DNA]</scope>
    <source>
        <strain evidence="6 8">CBP-3203</strain>
    </source>
</reference>
<dbReference type="AlphaFoldDB" id="A0A0J6E7K5"/>
<dbReference type="Proteomes" id="UP001341297">
    <property type="component" value="Unassembled WGS sequence"/>
</dbReference>
<feature type="domain" description="Peptidase M16 C-terminal" evidence="4">
    <location>
        <begin position="167"/>
        <end position="338"/>
    </location>
</feature>
<dbReference type="EMBL" id="JARRTL010000009">
    <property type="protein sequence ID" value="MEC0485212.1"/>
    <property type="molecule type" value="Genomic_DNA"/>
</dbReference>
<name>A0A0J6E7K5_9BACI</name>
<evidence type="ECO:0000259" key="4">
    <source>
        <dbReference type="Pfam" id="PF05193"/>
    </source>
</evidence>
<comment type="caution">
    <text evidence="5">The sequence shown here is derived from an EMBL/GenBank/DDBJ whole genome shotgun (WGS) entry which is preliminary data.</text>
</comment>
<dbReference type="GO" id="GO:0006508">
    <property type="term" value="P:proteolysis"/>
    <property type="evidence" value="ECO:0007669"/>
    <property type="project" value="UniProtKB-KW"/>
</dbReference>
<dbReference type="Pfam" id="PF05193">
    <property type="entry name" value="Peptidase_M16_C"/>
    <property type="match status" value="1"/>
</dbReference>
<dbReference type="PANTHER" id="PTHR11851">
    <property type="entry name" value="METALLOPROTEASE"/>
    <property type="match status" value="1"/>
</dbReference>
<organism evidence="5 7">
    <name type="scientific">Bacillus glycinifermentans</name>
    <dbReference type="NCBI Taxonomy" id="1664069"/>
    <lineage>
        <taxon>Bacteria</taxon>
        <taxon>Bacillati</taxon>
        <taxon>Bacillota</taxon>
        <taxon>Bacilli</taxon>
        <taxon>Bacillales</taxon>
        <taxon>Bacillaceae</taxon>
        <taxon>Bacillus</taxon>
    </lineage>
</organism>
<protein>
    <submittedName>
        <fullName evidence="6">Pitrilysin family protein</fullName>
    </submittedName>
    <submittedName>
        <fullName evidence="5">Zinc protease</fullName>
    </submittedName>
</protein>
<evidence type="ECO:0000259" key="3">
    <source>
        <dbReference type="Pfam" id="PF00675"/>
    </source>
</evidence>
<evidence type="ECO:0000313" key="5">
    <source>
        <dbReference type="EMBL" id="KRT93892.1"/>
    </source>
</evidence>
<sequence>MIKRYTCQNGVRIVLENNPTVRSVAIGVWIGTGSRHETPEINGISHFLEHMFFKGTKTRTARDIAESFDRIGGQVNAFTSKEYTCYYAKVLDEHASYALEVLSDMFFHSAFDEEELKKEKNVVYEEIKMYEDTPDDIVHDLLSKASYGGHSLAYPILGTEETLAAFDGDALRGYMDEYYTPDRVVISIAGNVSDSFIKEAEKHFGSYEAKGKRTGTRKPEFQHEKMARKKETEQAHLCLGFNGLEAGHPEIYDLIVLNNVLGGSMSSRLFQDVREDKGLAYSVYSYHSSYEDSGMMTIYAGTGAGQLQLLSDTIHETLRVLKTEGITPKELENSKEQMKGSLMLSLESTNSKMSRNGKNELLLGRHRTLDEIIEKLNAVNLDRVNSLANRIFTDDFSTALISPTGELPK</sequence>
<dbReference type="PROSITE" id="PS00143">
    <property type="entry name" value="INSULINASE"/>
    <property type="match status" value="1"/>
</dbReference>
<dbReference type="InterPro" id="IPR007863">
    <property type="entry name" value="Peptidase_M16_C"/>
</dbReference>